<feature type="region of interest" description="Disordered" evidence="1">
    <location>
        <begin position="799"/>
        <end position="820"/>
    </location>
</feature>
<evidence type="ECO:0000313" key="4">
    <source>
        <dbReference type="Proteomes" id="UP000186666"/>
    </source>
</evidence>
<organism evidence="3 4">
    <name type="scientific">Paenibacillus macquariensis</name>
    <dbReference type="NCBI Taxonomy" id="948756"/>
    <lineage>
        <taxon>Bacteria</taxon>
        <taxon>Bacillati</taxon>
        <taxon>Bacillota</taxon>
        <taxon>Bacilli</taxon>
        <taxon>Bacillales</taxon>
        <taxon>Paenibacillaceae</taxon>
        <taxon>Paenibacillus</taxon>
    </lineage>
</organism>
<dbReference type="InterPro" id="IPR027417">
    <property type="entry name" value="P-loop_NTPase"/>
</dbReference>
<accession>A0ABY1KEM3</accession>
<gene>
    <name evidence="3" type="ORF">SAMN05421578_1443</name>
</gene>
<name>A0ABY1KEM3_9BACL</name>
<dbReference type="SUPFAM" id="SSF52540">
    <property type="entry name" value="P-loop containing nucleoside triphosphate hydrolases"/>
    <property type="match status" value="1"/>
</dbReference>
<feature type="domain" description="Helicase HerA central" evidence="2">
    <location>
        <begin position="359"/>
        <end position="615"/>
    </location>
</feature>
<dbReference type="InterPro" id="IPR002789">
    <property type="entry name" value="HerA_central"/>
</dbReference>
<comment type="caution">
    <text evidence="3">The sequence shown here is derived from an EMBL/GenBank/DDBJ whole genome shotgun (WGS) entry which is preliminary data.</text>
</comment>
<sequence length="820" mass="93818">MVKLIGLGRDKALFTQYVRIIPHATTNASIEPVIRMMDHLHSFRRPFREELQKGRVHFRYLIHRSKTGKLTFYLGFPSDRSTGILRMMKMLYPDVELEDITHDAIPLTPDPQLPVGLVGGVMNSFNDNRSGFSFKRYDGCTDFEDVLFSLGDEKDSEAWLDITVIPEKDKNIKSKIKASMDSFKNISSSSFLSDAGLSRNDFAAALRGQQKHTNKNKPVNISRDMSQEQKQQLKALEQRYTGRESVFAVNIGILCHGKYPDAQLQTIASTINHMFKLDNNLFLQKIRKYEGFVFSTEPKVKSDNCVIMTGPELGNVVRLPQSKHRIYERIPHIKIGQTLLSKDELTKGIHVGHMDHPVGGNDRSVKIPVKEILKHFVLTGQTGSGKSSMLMEIFDALISEFIEQPKNGVGFTLFDPAQETVASILNRLRHYEKIGKKVDWSKIHYFNFSREDYVLPMNLLYRRREEPIYNVSNEVLELITSAYGPAVRMERIVRNCLGTLMNDPITSHSILGMLPLLMDTHFRNQIVPKYVNDDYMLSQFWKNEFPALSETRGFVEPLLNRLSPFQTNADMRRMFGHHEMKLQIRKWMDEGHIVLFDIKGLSNQAIKLVGGYVANQYHKEAQTRSTGSRAHLLIYDEAHETQFPVLTTIQAKDRKHGLSLGLCTQFLEQFTPELVKSITENVGNIFSARQGPESGKIISRMTRGTFDQDTLQSLPDNRIAIYTWSVVNGEKRRATATVRCAPPYVYRPDGSGEWADYENEREMETAFKWGLQRGMALFKRDGISANEVDRSISHYLKTGRPLDNQEAAGEDQLKPKLRKW</sequence>
<keyword evidence="3" id="KW-0547">Nucleotide-binding</keyword>
<dbReference type="Pfam" id="PF01935">
    <property type="entry name" value="DUF87"/>
    <property type="match status" value="1"/>
</dbReference>
<dbReference type="GO" id="GO:0004386">
    <property type="term" value="F:helicase activity"/>
    <property type="evidence" value="ECO:0007669"/>
    <property type="project" value="UniProtKB-KW"/>
</dbReference>
<evidence type="ECO:0000313" key="3">
    <source>
        <dbReference type="EMBL" id="SIR71861.1"/>
    </source>
</evidence>
<dbReference type="PANTHER" id="PTHR30121:SF6">
    <property type="entry name" value="SLR6007 PROTEIN"/>
    <property type="match status" value="1"/>
</dbReference>
<proteinExistence type="predicted"/>
<keyword evidence="3" id="KW-0067">ATP-binding</keyword>
<keyword evidence="3" id="KW-0347">Helicase</keyword>
<keyword evidence="3" id="KW-0378">Hydrolase</keyword>
<evidence type="ECO:0000259" key="2">
    <source>
        <dbReference type="Pfam" id="PF01935"/>
    </source>
</evidence>
<dbReference type="InterPro" id="IPR051162">
    <property type="entry name" value="T4SS_component"/>
</dbReference>
<dbReference type="PANTHER" id="PTHR30121">
    <property type="entry name" value="UNCHARACTERIZED PROTEIN YJGR-RELATED"/>
    <property type="match status" value="1"/>
</dbReference>
<reference evidence="3 4" key="1">
    <citation type="submission" date="2017-01" db="EMBL/GenBank/DDBJ databases">
        <authorList>
            <person name="Varghese N."/>
            <person name="Submissions S."/>
        </authorList>
    </citation>
    <scope>NUCLEOTIDE SEQUENCE [LARGE SCALE GENOMIC DNA]</scope>
    <source>
        <strain evidence="3 4">ATCC 23464</strain>
    </source>
</reference>
<dbReference type="Proteomes" id="UP000186666">
    <property type="component" value="Unassembled WGS sequence"/>
</dbReference>
<keyword evidence="4" id="KW-1185">Reference proteome</keyword>
<evidence type="ECO:0000256" key="1">
    <source>
        <dbReference type="SAM" id="MobiDB-lite"/>
    </source>
</evidence>
<dbReference type="RefSeq" id="WP_068591224.1">
    <property type="nucleotide sequence ID" value="NZ_FTNK01000044.1"/>
</dbReference>
<dbReference type="EMBL" id="FTNK01000044">
    <property type="protein sequence ID" value="SIR71861.1"/>
    <property type="molecule type" value="Genomic_DNA"/>
</dbReference>
<protein>
    <submittedName>
        <fullName evidence="3">DNA helicase HerA, contains HAS-barrel and ATPase domains</fullName>
    </submittedName>
</protein>
<dbReference type="Gene3D" id="3.40.50.300">
    <property type="entry name" value="P-loop containing nucleotide triphosphate hydrolases"/>
    <property type="match status" value="2"/>
</dbReference>